<dbReference type="InterPro" id="IPR006944">
    <property type="entry name" value="Phage/GTA_portal"/>
</dbReference>
<dbReference type="NCBIfam" id="TIGR01537">
    <property type="entry name" value="portal_HK97"/>
    <property type="match status" value="1"/>
</dbReference>
<feature type="compositionally biased region" description="Basic and acidic residues" evidence="1">
    <location>
        <begin position="380"/>
        <end position="393"/>
    </location>
</feature>
<sequence>MNWNWPWAPRPDGGMAAAENKQTGPIGFVALHMQNEANWTRRDYAALAREGFMRNPVVHRCVRLIAETAASVPWLLYEGAAEHAEHPLMQLIDRPNPRQAGGAFFEALYGHLLLSGNAYAELVEAGTGGRELHLLRPDRVTVASDEAGWPVALDYRHDGSKRRVLLGRPGEGAAQFSLFHPLDDHYGFPPLQAALMALDTHNAAGRWNKALLDNSARPSGALVYAPRDGANLTEEQFERLKTELEQGYGGPTRAGRPLLLEGGLDWKAMGLSPKDMDFMQAKNGAARDVALAFGVPPMLLGIPGDNTYANYAEANRAFYRLTVLPLVGRIAKDLSAFLGPAFGRGLRLWYDADRIEGLAGEREALWARVDAASFLGDDEKREAVGYPPRDEVATKAGFRPDQPRVPKGNPDGGKCPTRVAARG</sequence>
<evidence type="ECO:0000313" key="2">
    <source>
        <dbReference type="EMBL" id="QDZ01112.1"/>
    </source>
</evidence>
<organism evidence="2 3">
    <name type="scientific">Nitratireductor mangrovi</name>
    <dbReference type="NCBI Taxonomy" id="2599600"/>
    <lineage>
        <taxon>Bacteria</taxon>
        <taxon>Pseudomonadati</taxon>
        <taxon>Pseudomonadota</taxon>
        <taxon>Alphaproteobacteria</taxon>
        <taxon>Hyphomicrobiales</taxon>
        <taxon>Phyllobacteriaceae</taxon>
        <taxon>Nitratireductor</taxon>
    </lineage>
</organism>
<accession>A0A5B8KZZ2</accession>
<dbReference type="Proteomes" id="UP000321389">
    <property type="component" value="Chromosome"/>
</dbReference>
<protein>
    <submittedName>
        <fullName evidence="2">Phage portal protein</fullName>
    </submittedName>
</protein>
<feature type="region of interest" description="Disordered" evidence="1">
    <location>
        <begin position="380"/>
        <end position="423"/>
    </location>
</feature>
<name>A0A5B8KZZ2_9HYPH</name>
<keyword evidence="3" id="KW-1185">Reference proteome</keyword>
<reference evidence="2" key="1">
    <citation type="submission" date="2020-04" db="EMBL/GenBank/DDBJ databases">
        <title>Nitratireductor sp. nov. isolated from mangrove soil.</title>
        <authorList>
            <person name="Ye Y."/>
        </authorList>
    </citation>
    <scope>NUCLEOTIDE SEQUENCE</scope>
    <source>
        <strain evidence="2">SY7</strain>
    </source>
</reference>
<dbReference type="OrthoDB" id="9134461at2"/>
<dbReference type="Pfam" id="PF04860">
    <property type="entry name" value="Phage_portal"/>
    <property type="match status" value="1"/>
</dbReference>
<dbReference type="EMBL" id="CP042301">
    <property type="protein sequence ID" value="QDZ01112.1"/>
    <property type="molecule type" value="Genomic_DNA"/>
</dbReference>
<dbReference type="AlphaFoldDB" id="A0A5B8KZZ2"/>
<dbReference type="InterPro" id="IPR006427">
    <property type="entry name" value="Portal_HK97"/>
</dbReference>
<proteinExistence type="predicted"/>
<evidence type="ECO:0000256" key="1">
    <source>
        <dbReference type="SAM" id="MobiDB-lite"/>
    </source>
</evidence>
<evidence type="ECO:0000313" key="3">
    <source>
        <dbReference type="Proteomes" id="UP000321389"/>
    </source>
</evidence>
<dbReference type="KEGG" id="niy:FQ775_12395"/>
<gene>
    <name evidence="2" type="ORF">FQ775_12395</name>
</gene>